<evidence type="ECO:0000313" key="2">
    <source>
        <dbReference type="EMBL" id="ONK70585.1"/>
    </source>
</evidence>
<proteinExistence type="predicted"/>
<keyword evidence="3" id="KW-1185">Reference proteome</keyword>
<dbReference type="EMBL" id="CM007385">
    <property type="protein sequence ID" value="ONK70585.1"/>
    <property type="molecule type" value="Genomic_DNA"/>
</dbReference>
<name>A0A5P1EWY4_ASPOF</name>
<dbReference type="Gramene" id="ONK70585">
    <property type="protein sequence ID" value="ONK70585"/>
    <property type="gene ID" value="A4U43_C05F35250"/>
</dbReference>
<dbReference type="AlphaFoldDB" id="A0A5P1EWY4"/>
<protein>
    <submittedName>
        <fullName evidence="2">Uncharacterized protein</fullName>
    </submittedName>
</protein>
<evidence type="ECO:0000313" key="3">
    <source>
        <dbReference type="Proteomes" id="UP000243459"/>
    </source>
</evidence>
<feature type="region of interest" description="Disordered" evidence="1">
    <location>
        <begin position="1"/>
        <end position="22"/>
    </location>
</feature>
<reference evidence="3" key="1">
    <citation type="journal article" date="2017" name="Nat. Commun.">
        <title>The asparagus genome sheds light on the origin and evolution of a young Y chromosome.</title>
        <authorList>
            <person name="Harkess A."/>
            <person name="Zhou J."/>
            <person name="Xu C."/>
            <person name="Bowers J.E."/>
            <person name="Van der Hulst R."/>
            <person name="Ayyampalayam S."/>
            <person name="Mercati F."/>
            <person name="Riccardi P."/>
            <person name="McKain M.R."/>
            <person name="Kakrana A."/>
            <person name="Tang H."/>
            <person name="Ray J."/>
            <person name="Groenendijk J."/>
            <person name="Arikit S."/>
            <person name="Mathioni S.M."/>
            <person name="Nakano M."/>
            <person name="Shan H."/>
            <person name="Telgmann-Rauber A."/>
            <person name="Kanno A."/>
            <person name="Yue Z."/>
            <person name="Chen H."/>
            <person name="Li W."/>
            <person name="Chen Y."/>
            <person name="Xu X."/>
            <person name="Zhang Y."/>
            <person name="Luo S."/>
            <person name="Chen H."/>
            <person name="Gao J."/>
            <person name="Mao Z."/>
            <person name="Pires J.C."/>
            <person name="Luo M."/>
            <person name="Kudrna D."/>
            <person name="Wing R.A."/>
            <person name="Meyers B.C."/>
            <person name="Yi K."/>
            <person name="Kong H."/>
            <person name="Lavrijsen P."/>
            <person name="Sunseri F."/>
            <person name="Falavigna A."/>
            <person name="Ye Y."/>
            <person name="Leebens-Mack J.H."/>
            <person name="Chen G."/>
        </authorList>
    </citation>
    <scope>NUCLEOTIDE SEQUENCE [LARGE SCALE GENOMIC DNA]</scope>
    <source>
        <strain evidence="3">cv. DH0086</strain>
    </source>
</reference>
<organism evidence="2 3">
    <name type="scientific">Asparagus officinalis</name>
    <name type="common">Garden asparagus</name>
    <dbReference type="NCBI Taxonomy" id="4686"/>
    <lineage>
        <taxon>Eukaryota</taxon>
        <taxon>Viridiplantae</taxon>
        <taxon>Streptophyta</taxon>
        <taxon>Embryophyta</taxon>
        <taxon>Tracheophyta</taxon>
        <taxon>Spermatophyta</taxon>
        <taxon>Magnoliopsida</taxon>
        <taxon>Liliopsida</taxon>
        <taxon>Asparagales</taxon>
        <taxon>Asparagaceae</taxon>
        <taxon>Asparagoideae</taxon>
        <taxon>Asparagus</taxon>
    </lineage>
</organism>
<accession>A0A5P1EWY4</accession>
<dbReference type="Proteomes" id="UP000243459">
    <property type="component" value="Chromosome 5"/>
</dbReference>
<evidence type="ECO:0000256" key="1">
    <source>
        <dbReference type="SAM" id="MobiDB-lite"/>
    </source>
</evidence>
<sequence length="75" mass="8726">MVLSKDLFFGSSEGEKRMTRSKKPLTELGPWTSREHKVELKVLVECWACTTIVVKKVTSSQFQVQRTRSVEMMYK</sequence>
<gene>
    <name evidence="2" type="ORF">A4U43_C05F35250</name>
</gene>